<dbReference type="HOGENOM" id="CLU_3286903_0_0_9"/>
<organism evidence="1 2">
    <name type="scientific">Centipeda periodontii DSM 2778</name>
    <dbReference type="NCBI Taxonomy" id="888060"/>
    <lineage>
        <taxon>Bacteria</taxon>
        <taxon>Bacillati</taxon>
        <taxon>Bacillota</taxon>
        <taxon>Negativicutes</taxon>
        <taxon>Selenomonadales</taxon>
        <taxon>Selenomonadaceae</taxon>
        <taxon>Centipeda</taxon>
    </lineage>
</organism>
<dbReference type="AlphaFoldDB" id="F5RNQ4"/>
<accession>F5RNQ4</accession>
<evidence type="ECO:0000313" key="2">
    <source>
        <dbReference type="Proteomes" id="UP000004067"/>
    </source>
</evidence>
<reference evidence="1 2" key="1">
    <citation type="submission" date="2011-04" db="EMBL/GenBank/DDBJ databases">
        <authorList>
            <person name="Muzny D."/>
            <person name="Qin X."/>
            <person name="Deng J."/>
            <person name="Jiang H."/>
            <person name="Liu Y."/>
            <person name="Qu J."/>
            <person name="Song X.-Z."/>
            <person name="Zhang L."/>
            <person name="Thornton R."/>
            <person name="Coyle M."/>
            <person name="Francisco L."/>
            <person name="Jackson L."/>
            <person name="Javaid M."/>
            <person name="Korchina V."/>
            <person name="Kovar C."/>
            <person name="Mata R."/>
            <person name="Mathew T."/>
            <person name="Ngo R."/>
            <person name="Nguyen L."/>
            <person name="Nguyen N."/>
            <person name="Okwuonu G."/>
            <person name="Ongeri F."/>
            <person name="Pham C."/>
            <person name="Simmons D."/>
            <person name="Wilczek-Boney K."/>
            <person name="Hale W."/>
            <person name="Jakkamsetti A."/>
            <person name="Pham P."/>
            <person name="Ruth R."/>
            <person name="San Lucas F."/>
            <person name="Warren J."/>
            <person name="Zhang J."/>
            <person name="Zhao Z."/>
            <person name="Zhou C."/>
            <person name="Zhu D."/>
            <person name="Lee S."/>
            <person name="Bess C."/>
            <person name="Blankenburg K."/>
            <person name="Forbes L."/>
            <person name="Fu Q."/>
            <person name="Gubbala S."/>
            <person name="Hirani K."/>
            <person name="Jayaseelan J.C."/>
            <person name="Lara F."/>
            <person name="Munidasa M."/>
            <person name="Palculict T."/>
            <person name="Patil S."/>
            <person name="Pu L.-L."/>
            <person name="Saada N."/>
            <person name="Tang L."/>
            <person name="Weissenberger G."/>
            <person name="Zhu Y."/>
            <person name="Hemphill L."/>
            <person name="Shang Y."/>
            <person name="Youmans B."/>
            <person name="Ayvaz T."/>
            <person name="Ross M."/>
            <person name="Santibanez J."/>
            <person name="Aqrawi P."/>
            <person name="Gross S."/>
            <person name="Joshi V."/>
            <person name="Fowler G."/>
            <person name="Nazareth L."/>
            <person name="Reid J."/>
            <person name="Worley K."/>
            <person name="Petrosino J."/>
            <person name="Highlander S."/>
            <person name="Gibbs R."/>
        </authorList>
    </citation>
    <scope>NUCLEOTIDE SEQUENCE [LARGE SCALE GENOMIC DNA]</scope>
    <source>
        <strain evidence="1 2">DSM 2778</strain>
    </source>
</reference>
<protein>
    <submittedName>
        <fullName evidence="1">Uncharacterized protein</fullName>
    </submittedName>
</protein>
<sequence>MQYYDQYSKSRPARGAWIETMRAHPNHAAVNVAPRTGRVD</sequence>
<proteinExistence type="predicted"/>
<keyword evidence="2" id="KW-1185">Reference proteome</keyword>
<dbReference type="STRING" id="888060.HMPREF9081_1890"/>
<dbReference type="Proteomes" id="UP000004067">
    <property type="component" value="Unassembled WGS sequence"/>
</dbReference>
<comment type="caution">
    <text evidence="1">The sequence shown here is derived from an EMBL/GenBank/DDBJ whole genome shotgun (WGS) entry which is preliminary data.</text>
</comment>
<evidence type="ECO:0000313" key="1">
    <source>
        <dbReference type="EMBL" id="EGK58665.1"/>
    </source>
</evidence>
<name>F5RNQ4_9FIRM</name>
<dbReference type="EMBL" id="AFHQ01000043">
    <property type="protein sequence ID" value="EGK58665.1"/>
    <property type="molecule type" value="Genomic_DNA"/>
</dbReference>
<gene>
    <name evidence="1" type="ORF">HMPREF9081_1890</name>
</gene>